<accession>A0AA97JAU9</accession>
<keyword evidence="2" id="KW-0472">Membrane</keyword>
<reference evidence="4" key="1">
    <citation type="submission" date="2025-08" db="UniProtKB">
        <authorList>
            <consortium name="RefSeq"/>
        </authorList>
    </citation>
    <scope>IDENTIFICATION</scope>
    <source>
        <tissue evidence="4">Blood</tissue>
    </source>
</reference>
<dbReference type="Gene3D" id="1.20.1170.10">
    <property type="match status" value="1"/>
</dbReference>
<name>A0AA97JAU9_EUBMA</name>
<evidence type="ECO:0000256" key="1">
    <source>
        <dbReference type="SAM" id="Coils"/>
    </source>
</evidence>
<feature type="coiled-coil region" evidence="1">
    <location>
        <begin position="173"/>
        <end position="228"/>
    </location>
</feature>
<proteinExistence type="predicted"/>
<keyword evidence="1" id="KW-0175">Coiled coil</keyword>
<feature type="transmembrane region" description="Helical" evidence="2">
    <location>
        <begin position="144"/>
        <end position="166"/>
    </location>
</feature>
<evidence type="ECO:0000313" key="3">
    <source>
        <dbReference type="Proteomes" id="UP001190640"/>
    </source>
</evidence>
<dbReference type="SUPFAM" id="SSF58100">
    <property type="entry name" value="Bacterial hemolysins"/>
    <property type="match status" value="1"/>
</dbReference>
<feature type="coiled-coil region" evidence="1">
    <location>
        <begin position="43"/>
        <end position="144"/>
    </location>
</feature>
<evidence type="ECO:0000313" key="4">
    <source>
        <dbReference type="RefSeq" id="XP_054834081.1"/>
    </source>
</evidence>
<dbReference type="AlphaFoldDB" id="A0AA97JAU9"/>
<dbReference type="RefSeq" id="XP_054834081.1">
    <property type="nucleotide sequence ID" value="XM_054978106.1"/>
</dbReference>
<dbReference type="GeneID" id="129328816"/>
<keyword evidence="2" id="KW-1133">Transmembrane helix</keyword>
<evidence type="ECO:0000256" key="2">
    <source>
        <dbReference type="SAM" id="Phobius"/>
    </source>
</evidence>
<dbReference type="Proteomes" id="UP001190640">
    <property type="component" value="Chromosome 4"/>
</dbReference>
<organism evidence="3 4">
    <name type="scientific">Eublepharis macularius</name>
    <name type="common">Leopard gecko</name>
    <name type="synonym">Cyrtodactylus macularius</name>
    <dbReference type="NCBI Taxonomy" id="481883"/>
    <lineage>
        <taxon>Eukaryota</taxon>
        <taxon>Metazoa</taxon>
        <taxon>Chordata</taxon>
        <taxon>Craniata</taxon>
        <taxon>Vertebrata</taxon>
        <taxon>Euteleostomi</taxon>
        <taxon>Lepidosauria</taxon>
        <taxon>Squamata</taxon>
        <taxon>Bifurcata</taxon>
        <taxon>Gekkota</taxon>
        <taxon>Eublepharidae</taxon>
        <taxon>Eublepharinae</taxon>
        <taxon>Eublepharis</taxon>
    </lineage>
</organism>
<keyword evidence="3" id="KW-1185">Reference proteome</keyword>
<sequence length="334" mass="37864">MALSMRSNEICSSVFRCHFQSGMEELVSFAQSLIEARTDLSACHKLKRHILSASQEMDEALEELKGGLHTTDAKSAELVAQKKRLEDERQAQTQQLSNLRHQLDSHRNLESKSREMLEVTRKHLEEMQRQVSEKEKQRENSEMIVGIGGGLMFIPVVGWIAGGIMIGCGLADMEAAERAKKDAEAEVNRHSADIDRHTTETYRLQALEREAESNIQTSERRLSSIRSEQQQLASQQAEVVLFQNTLRKCVTFLAVLAGKVDTAEFLCRDVVIYEELERILEDILNHVFPLMGQGKETRLMALSSANIRRLIERLKSVRAMLSLHAPRKGHAIDF</sequence>
<protein>
    <submittedName>
        <fullName evidence="4">Uncharacterized protein LOC129328816 isoform X2</fullName>
    </submittedName>
</protein>
<keyword evidence="2" id="KW-0812">Transmembrane</keyword>
<gene>
    <name evidence="4" type="primary">LOC129328816</name>
</gene>